<dbReference type="EMBL" id="HE663493">
    <property type="protein sequence ID" value="CCG09255.1"/>
    <property type="molecule type" value="Genomic_DNA"/>
</dbReference>
<evidence type="ECO:0000313" key="1">
    <source>
        <dbReference type="EMBL" id="CCG09255.1"/>
    </source>
</evidence>
<proteinExistence type="predicted"/>
<dbReference type="HOGENOM" id="CLU_1474109_0_0_5"/>
<dbReference type="STRING" id="1150469.RSPPHO_02629"/>
<evidence type="ECO:0000313" key="2">
    <source>
        <dbReference type="Proteomes" id="UP000033220"/>
    </source>
</evidence>
<dbReference type="PATRIC" id="fig|1150469.3.peg.2988"/>
<sequence length="183" mass="20080">MVGAAQAAHYPSAKAGGVTMVSPPGLPSLREDVRLLEGPSDPAGAPTWTLHDPGRNRFYRLSWPAFEILARWSLGDPRAVVAAVRAQTPLTPDEDEVWALAAFLTEAHLVHAGGPDDVARLLGQEDRARTGWGTWLLHHYLFFRVPLLRPGRLLDVLLPWVSWMGGRGFAGPRWQPCCSGCSW</sequence>
<keyword evidence="2" id="KW-1185">Reference proteome</keyword>
<accession>H6SNC4</accession>
<reference evidence="1 2" key="1">
    <citation type="submission" date="2012-02" db="EMBL/GenBank/DDBJ databases">
        <title>Shotgun genome sequence of Phaeospirillum photometricum DSM 122.</title>
        <authorList>
            <person name="Duquesne K."/>
            <person name="Sturgis J."/>
        </authorList>
    </citation>
    <scope>NUCLEOTIDE SEQUENCE [LARGE SCALE GENOMIC DNA]</scope>
    <source>
        <strain evidence="2">DSM122</strain>
    </source>
</reference>
<protein>
    <submittedName>
        <fullName evidence="1">Uncharacterized protein</fullName>
    </submittedName>
</protein>
<gene>
    <name evidence="1" type="ORF">RSPPHO_02629</name>
</gene>
<dbReference type="eggNOG" id="COG1994">
    <property type="taxonomic scope" value="Bacteria"/>
</dbReference>
<dbReference type="Proteomes" id="UP000033220">
    <property type="component" value="Chromosome DSM 122"/>
</dbReference>
<dbReference type="KEGG" id="rpm:RSPPHO_02629"/>
<organism evidence="1 2">
    <name type="scientific">Pararhodospirillum photometricum DSM 122</name>
    <dbReference type="NCBI Taxonomy" id="1150469"/>
    <lineage>
        <taxon>Bacteria</taxon>
        <taxon>Pseudomonadati</taxon>
        <taxon>Pseudomonadota</taxon>
        <taxon>Alphaproteobacteria</taxon>
        <taxon>Rhodospirillales</taxon>
        <taxon>Rhodospirillaceae</taxon>
        <taxon>Pararhodospirillum</taxon>
    </lineage>
</organism>
<dbReference type="AlphaFoldDB" id="H6SNC4"/>
<name>H6SNC4_PARPM</name>